<sequence>MGSTEMDTLLSALTIAISELQESIDAQGFPPLRSDDLAPHPLDNGVPDPVSFYARRAIIGLCQQITALVQEPAERAQVHHLGFLISGCVAAATETQPSLAEVVLDAGPEGVSLREVADKTGLDFTKLRKAN</sequence>
<gene>
    <name evidence="1" type="ORF">CALCODRAFT_495691</name>
</gene>
<name>A0A165GBF9_9BASI</name>
<evidence type="ECO:0000313" key="2">
    <source>
        <dbReference type="Proteomes" id="UP000076842"/>
    </source>
</evidence>
<protein>
    <submittedName>
        <fullName evidence="1">Uncharacterized protein</fullName>
    </submittedName>
</protein>
<accession>A0A165GBF9</accession>
<dbReference type="InParanoid" id="A0A165GBF9"/>
<dbReference type="OrthoDB" id="1606438at2759"/>
<dbReference type="EMBL" id="KV423958">
    <property type="protein sequence ID" value="KZT57858.1"/>
    <property type="molecule type" value="Genomic_DNA"/>
</dbReference>
<dbReference type="AlphaFoldDB" id="A0A165GBF9"/>
<evidence type="ECO:0000313" key="1">
    <source>
        <dbReference type="EMBL" id="KZT57858.1"/>
    </source>
</evidence>
<organism evidence="1 2">
    <name type="scientific">Calocera cornea HHB12733</name>
    <dbReference type="NCBI Taxonomy" id="1353952"/>
    <lineage>
        <taxon>Eukaryota</taxon>
        <taxon>Fungi</taxon>
        <taxon>Dikarya</taxon>
        <taxon>Basidiomycota</taxon>
        <taxon>Agaricomycotina</taxon>
        <taxon>Dacrymycetes</taxon>
        <taxon>Dacrymycetales</taxon>
        <taxon>Dacrymycetaceae</taxon>
        <taxon>Calocera</taxon>
    </lineage>
</organism>
<proteinExistence type="predicted"/>
<dbReference type="Proteomes" id="UP000076842">
    <property type="component" value="Unassembled WGS sequence"/>
</dbReference>
<dbReference type="STRING" id="1353952.A0A165GBF9"/>
<keyword evidence="2" id="KW-1185">Reference proteome</keyword>
<reference evidence="1 2" key="1">
    <citation type="journal article" date="2016" name="Mol. Biol. Evol.">
        <title>Comparative Genomics of Early-Diverging Mushroom-Forming Fungi Provides Insights into the Origins of Lignocellulose Decay Capabilities.</title>
        <authorList>
            <person name="Nagy L.G."/>
            <person name="Riley R."/>
            <person name="Tritt A."/>
            <person name="Adam C."/>
            <person name="Daum C."/>
            <person name="Floudas D."/>
            <person name="Sun H."/>
            <person name="Yadav J.S."/>
            <person name="Pangilinan J."/>
            <person name="Larsson K.H."/>
            <person name="Matsuura K."/>
            <person name="Barry K."/>
            <person name="Labutti K."/>
            <person name="Kuo R."/>
            <person name="Ohm R.A."/>
            <person name="Bhattacharya S.S."/>
            <person name="Shirouzu T."/>
            <person name="Yoshinaga Y."/>
            <person name="Martin F.M."/>
            <person name="Grigoriev I.V."/>
            <person name="Hibbett D.S."/>
        </authorList>
    </citation>
    <scope>NUCLEOTIDE SEQUENCE [LARGE SCALE GENOMIC DNA]</scope>
    <source>
        <strain evidence="1 2">HHB12733</strain>
    </source>
</reference>